<dbReference type="Proteomes" id="UP001320544">
    <property type="component" value="Chromosome"/>
</dbReference>
<evidence type="ECO:0000313" key="2">
    <source>
        <dbReference type="Proteomes" id="UP001320544"/>
    </source>
</evidence>
<proteinExistence type="predicted"/>
<name>A0ABM7WIJ1_9ACTN</name>
<organism evidence="1 2">
    <name type="scientific">Raoultibacter timonensis</name>
    <dbReference type="NCBI Taxonomy" id="1907662"/>
    <lineage>
        <taxon>Bacteria</taxon>
        <taxon>Bacillati</taxon>
        <taxon>Actinomycetota</taxon>
        <taxon>Coriobacteriia</taxon>
        <taxon>Eggerthellales</taxon>
        <taxon>Eggerthellaceae</taxon>
        <taxon>Raoultibacter</taxon>
    </lineage>
</organism>
<gene>
    <name evidence="1" type="ORF">CE91St30_14300</name>
</gene>
<dbReference type="EMBL" id="AP025564">
    <property type="protein sequence ID" value="BDE96097.1"/>
    <property type="molecule type" value="Genomic_DNA"/>
</dbReference>
<evidence type="ECO:0000313" key="1">
    <source>
        <dbReference type="EMBL" id="BDE96097.1"/>
    </source>
</evidence>
<accession>A0ABM7WIJ1</accession>
<reference evidence="1 2" key="1">
    <citation type="submission" date="2022-01" db="EMBL/GenBank/DDBJ databases">
        <title>Novel bile acid biosynthetic pathways are enriched in the microbiome of centenarians.</title>
        <authorList>
            <person name="Sato Y."/>
            <person name="Atarashi K."/>
            <person name="Plichta R.D."/>
            <person name="Arai Y."/>
            <person name="Sasajima S."/>
            <person name="Kearney M.S."/>
            <person name="Suda W."/>
            <person name="Takeshita K."/>
            <person name="Sasaki T."/>
            <person name="Okamoto S."/>
            <person name="Skelly N.A."/>
            <person name="Okamura Y."/>
            <person name="Vlamakis H."/>
            <person name="Li Y."/>
            <person name="Tanoue T."/>
            <person name="Takei H."/>
            <person name="Nittono H."/>
            <person name="Narushima S."/>
            <person name="Irie J."/>
            <person name="Itoh H."/>
            <person name="Moriya K."/>
            <person name="Sugiura Y."/>
            <person name="Suematsu M."/>
            <person name="Moritoki N."/>
            <person name="Shibata S."/>
            <person name="Littman R.D."/>
            <person name="Fischbach A.M."/>
            <person name="Uwamino Y."/>
            <person name="Inoue T."/>
            <person name="Honda A."/>
            <person name="Hattori M."/>
            <person name="Murai T."/>
            <person name="Xavier J.R."/>
            <person name="Hirose N."/>
            <person name="Honda K."/>
        </authorList>
    </citation>
    <scope>NUCLEOTIDE SEQUENCE [LARGE SCALE GENOMIC DNA]</scope>
    <source>
        <strain evidence="1 2">CE91-St30</strain>
    </source>
</reference>
<keyword evidence="2" id="KW-1185">Reference proteome</keyword>
<sequence>MEAMPSLSVPRLQDPLKPKGGRRLYACFGFSCGDARFTFVHDNGSAGLFWGQNGSADNEDDESS</sequence>
<protein>
    <submittedName>
        <fullName evidence="1">Uncharacterized protein</fullName>
    </submittedName>
</protein>